<comment type="catalytic activity">
    <reaction evidence="1">
        <text>a fatty acyl-[ACP] + phosphate = an acyl phosphate + holo-[ACP]</text>
        <dbReference type="Rhea" id="RHEA:42292"/>
        <dbReference type="Rhea" id="RHEA-COMP:9685"/>
        <dbReference type="Rhea" id="RHEA-COMP:14125"/>
        <dbReference type="ChEBI" id="CHEBI:43474"/>
        <dbReference type="ChEBI" id="CHEBI:59918"/>
        <dbReference type="ChEBI" id="CHEBI:64479"/>
        <dbReference type="ChEBI" id="CHEBI:138651"/>
        <dbReference type="EC" id="2.3.1.274"/>
    </reaction>
</comment>
<protein>
    <recommendedName>
        <fullName evidence="9">phosphate acyltransferase</fullName>
        <ecNumber evidence="9">2.3.1.274</ecNumber>
    </recommendedName>
</protein>
<dbReference type="EC" id="2.3.1.274" evidence="9"/>
<keyword evidence="8" id="KW-1208">Phospholipid metabolism</keyword>
<dbReference type="GO" id="GO:0005737">
    <property type="term" value="C:cytoplasm"/>
    <property type="evidence" value="ECO:0007669"/>
    <property type="project" value="UniProtKB-SubCell"/>
</dbReference>
<dbReference type="PIRSF" id="PIRSF002465">
    <property type="entry name" value="Phsphlp_syn_PlsX"/>
    <property type="match status" value="1"/>
</dbReference>
<gene>
    <name evidence="11" type="ORF">LCGC14_0053910</name>
</gene>
<evidence type="ECO:0000256" key="1">
    <source>
        <dbReference type="ARBA" id="ARBA00001232"/>
    </source>
</evidence>
<dbReference type="PANTHER" id="PTHR30100">
    <property type="entry name" value="FATTY ACID/PHOSPHOLIPID SYNTHESIS PROTEIN PLSX"/>
    <property type="match status" value="1"/>
</dbReference>
<dbReference type="GO" id="GO:0006633">
    <property type="term" value="P:fatty acid biosynthetic process"/>
    <property type="evidence" value="ECO:0007669"/>
    <property type="project" value="InterPro"/>
</dbReference>
<dbReference type="Gene3D" id="3.40.718.10">
    <property type="entry name" value="Isopropylmalate Dehydrogenase"/>
    <property type="match status" value="1"/>
</dbReference>
<comment type="caution">
    <text evidence="11">The sequence shown here is derived from an EMBL/GenBank/DDBJ whole genome shotgun (WGS) entry which is preliminary data.</text>
</comment>
<keyword evidence="6" id="KW-0443">Lipid metabolism</keyword>
<evidence type="ECO:0000256" key="2">
    <source>
        <dbReference type="ARBA" id="ARBA00004496"/>
    </source>
</evidence>
<dbReference type="InterPro" id="IPR012281">
    <property type="entry name" value="Phospholipid_synth_PlsX-like"/>
</dbReference>
<keyword evidence="7" id="KW-0594">Phospholipid biosynthesis</keyword>
<dbReference type="NCBIfam" id="TIGR00182">
    <property type="entry name" value="plsX"/>
    <property type="match status" value="1"/>
</dbReference>
<dbReference type="InterPro" id="IPR003664">
    <property type="entry name" value="FA_synthesis"/>
</dbReference>
<evidence type="ECO:0000256" key="6">
    <source>
        <dbReference type="ARBA" id="ARBA00023098"/>
    </source>
</evidence>
<dbReference type="PANTHER" id="PTHR30100:SF1">
    <property type="entry name" value="PHOSPHATE ACYLTRANSFERASE"/>
    <property type="match status" value="1"/>
</dbReference>
<dbReference type="GO" id="GO:0008654">
    <property type="term" value="P:phospholipid biosynthetic process"/>
    <property type="evidence" value="ECO:0007669"/>
    <property type="project" value="UniProtKB-KW"/>
</dbReference>
<evidence type="ECO:0000256" key="10">
    <source>
        <dbReference type="ARBA" id="ARBA00046608"/>
    </source>
</evidence>
<evidence type="ECO:0000256" key="3">
    <source>
        <dbReference type="ARBA" id="ARBA00022490"/>
    </source>
</evidence>
<evidence type="ECO:0000256" key="8">
    <source>
        <dbReference type="ARBA" id="ARBA00023264"/>
    </source>
</evidence>
<dbReference type="EMBL" id="LAZR01000012">
    <property type="protein sequence ID" value="KKO07435.1"/>
    <property type="molecule type" value="Genomic_DNA"/>
</dbReference>
<name>A0A0F9VTP9_9ZZZZ</name>
<reference evidence="11" key="1">
    <citation type="journal article" date="2015" name="Nature">
        <title>Complex archaea that bridge the gap between prokaryotes and eukaryotes.</title>
        <authorList>
            <person name="Spang A."/>
            <person name="Saw J.H."/>
            <person name="Jorgensen S.L."/>
            <person name="Zaremba-Niedzwiedzka K."/>
            <person name="Martijn J."/>
            <person name="Lind A.E."/>
            <person name="van Eijk R."/>
            <person name="Schleper C."/>
            <person name="Guy L."/>
            <person name="Ettema T.J."/>
        </authorList>
    </citation>
    <scope>NUCLEOTIDE SEQUENCE</scope>
</reference>
<dbReference type="AlphaFoldDB" id="A0A0F9VTP9"/>
<evidence type="ECO:0000256" key="7">
    <source>
        <dbReference type="ARBA" id="ARBA00023209"/>
    </source>
</evidence>
<comment type="subcellular location">
    <subcellularLocation>
        <location evidence="2">Cytoplasm</location>
    </subcellularLocation>
</comment>
<evidence type="ECO:0000313" key="11">
    <source>
        <dbReference type="EMBL" id="KKO07435.1"/>
    </source>
</evidence>
<sequence>MRLAIDVMGGDQGPHAIIAGSARAVVEHPGLELILFGPRQQILAELSRLPQPLAAATSRLVAYDAPSSVAPDATAAWALRRGQATSMACMLRSVAQGEAVAGVSAGNTAALVAMARRELGMIEGISRPAISTAIPARQGQRCYLLDLGANVDSPAHRLVDFALMGAAMAQCVDGTPVPRIALLNVGAEATKGSASVREADRQLRDYSGGSDSGGSAFSYHGYAEGGDLFKGQLDVVVCDGFVGNAVLKASEGLTSMLVERVQMAFESRLSGRLASLLARPVLKRLKQELDPVRYNGASLLGLRGIVVKSHGSTHADGFYYAIQRALAEVEHNLPARIAGRWQAPPVQNSGFASHD</sequence>
<accession>A0A0F9VTP9</accession>
<evidence type="ECO:0000256" key="9">
    <source>
        <dbReference type="ARBA" id="ARBA00024069"/>
    </source>
</evidence>
<organism evidence="11">
    <name type="scientific">marine sediment metagenome</name>
    <dbReference type="NCBI Taxonomy" id="412755"/>
    <lineage>
        <taxon>unclassified sequences</taxon>
        <taxon>metagenomes</taxon>
        <taxon>ecological metagenomes</taxon>
    </lineage>
</organism>
<evidence type="ECO:0000256" key="5">
    <source>
        <dbReference type="ARBA" id="ARBA00022679"/>
    </source>
</evidence>
<comment type="subunit">
    <text evidence="10">Homodimer. Probably interacts with PlsY.</text>
</comment>
<dbReference type="SUPFAM" id="SSF53659">
    <property type="entry name" value="Isocitrate/Isopropylmalate dehydrogenase-like"/>
    <property type="match status" value="1"/>
</dbReference>
<keyword evidence="4" id="KW-0444">Lipid biosynthesis</keyword>
<proteinExistence type="inferred from homology"/>
<dbReference type="HAMAP" id="MF_00019">
    <property type="entry name" value="PlsX"/>
    <property type="match status" value="1"/>
</dbReference>
<evidence type="ECO:0000256" key="4">
    <source>
        <dbReference type="ARBA" id="ARBA00022516"/>
    </source>
</evidence>
<dbReference type="Pfam" id="PF02504">
    <property type="entry name" value="FA_synthesis"/>
    <property type="match status" value="1"/>
</dbReference>
<keyword evidence="3" id="KW-0963">Cytoplasm</keyword>
<dbReference type="GO" id="GO:0043811">
    <property type="term" value="F:phosphate:acyl-[acyl carrier protein] acyltransferase activity"/>
    <property type="evidence" value="ECO:0007669"/>
    <property type="project" value="UniProtKB-EC"/>
</dbReference>
<keyword evidence="5" id="KW-0808">Transferase</keyword>